<dbReference type="Proteomes" id="UP001596549">
    <property type="component" value="Unassembled WGS sequence"/>
</dbReference>
<evidence type="ECO:0000313" key="3">
    <source>
        <dbReference type="Proteomes" id="UP001596549"/>
    </source>
</evidence>
<comment type="caution">
    <text evidence="2">The sequence shown here is derived from an EMBL/GenBank/DDBJ whole genome shotgun (WGS) entry which is preliminary data.</text>
</comment>
<dbReference type="RefSeq" id="WP_379749040.1">
    <property type="nucleotide sequence ID" value="NZ_JBHTCP010000015.1"/>
</dbReference>
<sequence>MSKNSNKLNTIALLVIWAMYCVSLMLPSLATANGDEFGGLSILLIGWMGLLAGKVYAAGWYANLFFFYISVQTMRGKSTHISHIFMLLLTVTAFMRIVMPLNENGDTSVVTERNLGFYLWFSSIVLLSALGFINRTFRRNRNKKENIT</sequence>
<reference evidence="3" key="1">
    <citation type="journal article" date="2019" name="Int. J. Syst. Evol. Microbiol.">
        <title>The Global Catalogue of Microorganisms (GCM) 10K type strain sequencing project: providing services to taxonomists for standard genome sequencing and annotation.</title>
        <authorList>
            <consortium name="The Broad Institute Genomics Platform"/>
            <consortium name="The Broad Institute Genome Sequencing Center for Infectious Disease"/>
            <person name="Wu L."/>
            <person name="Ma J."/>
        </authorList>
    </citation>
    <scope>NUCLEOTIDE SEQUENCE [LARGE SCALE GENOMIC DNA]</scope>
    <source>
        <strain evidence="3">NBRC 106396</strain>
    </source>
</reference>
<feature type="transmembrane region" description="Helical" evidence="1">
    <location>
        <begin position="12"/>
        <end position="30"/>
    </location>
</feature>
<feature type="transmembrane region" description="Helical" evidence="1">
    <location>
        <begin position="81"/>
        <end position="98"/>
    </location>
</feature>
<evidence type="ECO:0000256" key="1">
    <source>
        <dbReference type="SAM" id="Phobius"/>
    </source>
</evidence>
<feature type="transmembrane region" description="Helical" evidence="1">
    <location>
        <begin position="118"/>
        <end position="137"/>
    </location>
</feature>
<feature type="transmembrane region" description="Helical" evidence="1">
    <location>
        <begin position="42"/>
        <end position="69"/>
    </location>
</feature>
<organism evidence="2 3">
    <name type="scientific">Fictibacillus iocasae</name>
    <dbReference type="NCBI Taxonomy" id="2715437"/>
    <lineage>
        <taxon>Bacteria</taxon>
        <taxon>Bacillati</taxon>
        <taxon>Bacillota</taxon>
        <taxon>Bacilli</taxon>
        <taxon>Bacillales</taxon>
        <taxon>Fictibacillaceae</taxon>
        <taxon>Fictibacillus</taxon>
    </lineage>
</organism>
<dbReference type="EMBL" id="JBHTCP010000015">
    <property type="protein sequence ID" value="MFC7371948.1"/>
    <property type="molecule type" value="Genomic_DNA"/>
</dbReference>
<evidence type="ECO:0000313" key="2">
    <source>
        <dbReference type="EMBL" id="MFC7371948.1"/>
    </source>
</evidence>
<proteinExistence type="predicted"/>
<gene>
    <name evidence="2" type="ORF">ACFQPF_09675</name>
</gene>
<keyword evidence="1" id="KW-0472">Membrane</keyword>
<keyword evidence="1" id="KW-1133">Transmembrane helix</keyword>
<keyword evidence="3" id="KW-1185">Reference proteome</keyword>
<name>A0ABW2NSJ3_9BACL</name>
<protein>
    <submittedName>
        <fullName evidence="2">Uncharacterized protein</fullName>
    </submittedName>
</protein>
<keyword evidence="1" id="KW-0812">Transmembrane</keyword>
<accession>A0ABW2NSJ3</accession>